<dbReference type="AlphaFoldDB" id="G4CJF5"/>
<reference evidence="1 2" key="1">
    <citation type="submission" date="2011-05" db="EMBL/GenBank/DDBJ databases">
        <authorList>
            <person name="Muzny D."/>
            <person name="Qin X."/>
            <person name="Deng J."/>
            <person name="Jiang H."/>
            <person name="Liu Y."/>
            <person name="Qu J."/>
            <person name="Song X.-Z."/>
            <person name="Zhang L."/>
            <person name="Thornton R."/>
            <person name="Coyle M."/>
            <person name="Francisco L."/>
            <person name="Jackson L."/>
            <person name="Javaid M."/>
            <person name="Korchina V."/>
            <person name="Kovar C."/>
            <person name="Mata R."/>
            <person name="Mathew T."/>
            <person name="Ngo R."/>
            <person name="Nguyen L."/>
            <person name="Nguyen N."/>
            <person name="Okwuonu G."/>
            <person name="Ongeri F."/>
            <person name="Pham C."/>
            <person name="Simmons D."/>
            <person name="Wilczek-Boney K."/>
            <person name="Hale W."/>
            <person name="Jakkamsetti A."/>
            <person name="Pham P."/>
            <person name="Ruth R."/>
            <person name="San Lucas F."/>
            <person name="Warren J."/>
            <person name="Zhang J."/>
            <person name="Zhao Z."/>
            <person name="Zhou C."/>
            <person name="Zhu D."/>
            <person name="Lee S."/>
            <person name="Bess C."/>
            <person name="Blankenburg K."/>
            <person name="Forbes L."/>
            <person name="Fu Q."/>
            <person name="Gubbala S."/>
            <person name="Hirani K."/>
            <person name="Jayaseelan J.C."/>
            <person name="Lara F."/>
            <person name="Munidasa M."/>
            <person name="Palculict T."/>
            <person name="Patil S."/>
            <person name="Pu L.-L."/>
            <person name="Saada N."/>
            <person name="Tang L."/>
            <person name="Weissenberger G."/>
            <person name="Zhu Y."/>
            <person name="Hemphill L."/>
            <person name="Shang Y."/>
            <person name="Youmans B."/>
            <person name="Ayvaz T."/>
            <person name="Ross M."/>
            <person name="Santibanez J."/>
            <person name="Aqrawi P."/>
            <person name="Gross S."/>
            <person name="Joshi V."/>
            <person name="Fowler G."/>
            <person name="Nazareth L."/>
            <person name="Reid J."/>
            <person name="Worley K."/>
            <person name="Petrosino J."/>
            <person name="Highlander S."/>
            <person name="Gibbs R."/>
        </authorList>
    </citation>
    <scope>NUCLEOTIDE SEQUENCE [LARGE SCALE GENOMIC DNA]</scope>
    <source>
        <strain evidence="1 2">871</strain>
    </source>
</reference>
<name>G4CJF5_9NEIS</name>
<dbReference type="Pfam" id="PF06528">
    <property type="entry name" value="Phage_P2_GpE"/>
    <property type="match status" value="1"/>
</dbReference>
<protein>
    <recommendedName>
        <fullName evidence="3">GpE family phage tail protein</fullName>
    </recommendedName>
</protein>
<sequence length="58" mass="6532">MPPADKAEFQRQLLAACADVAWWFGWTPQAIDDLDVADFAAFQKEAARQIKAGYRKGF</sequence>
<dbReference type="InterPro" id="IPR009493">
    <property type="entry name" value="P2_GpE"/>
</dbReference>
<dbReference type="Proteomes" id="UP000003019">
    <property type="component" value="Unassembled WGS sequence"/>
</dbReference>
<evidence type="ECO:0008006" key="3">
    <source>
        <dbReference type="Google" id="ProtNLM"/>
    </source>
</evidence>
<gene>
    <name evidence="1" type="ORF">HMPREF9371_1745</name>
</gene>
<dbReference type="PATRIC" id="fig|1032488.3.peg.1652"/>
<proteinExistence type="predicted"/>
<comment type="caution">
    <text evidence="1">The sequence shown here is derived from an EMBL/GenBank/DDBJ whole genome shotgun (WGS) entry which is preliminary data.</text>
</comment>
<dbReference type="EMBL" id="AGAY01000061">
    <property type="protein sequence ID" value="EGY52006.1"/>
    <property type="molecule type" value="Genomic_DNA"/>
</dbReference>
<evidence type="ECO:0000313" key="1">
    <source>
        <dbReference type="EMBL" id="EGY52006.1"/>
    </source>
</evidence>
<dbReference type="RefSeq" id="WP_009119434.1">
    <property type="nucleotide sequence ID" value="NZ_JH164926.1"/>
</dbReference>
<dbReference type="HOGENOM" id="CLU_210990_0_0_4"/>
<dbReference type="STRING" id="1032488.HMPREF9371_1745"/>
<organism evidence="1 2">
    <name type="scientific">Neisseria shayeganii 871</name>
    <dbReference type="NCBI Taxonomy" id="1032488"/>
    <lineage>
        <taxon>Bacteria</taxon>
        <taxon>Pseudomonadati</taxon>
        <taxon>Pseudomonadota</taxon>
        <taxon>Betaproteobacteria</taxon>
        <taxon>Neisseriales</taxon>
        <taxon>Neisseriaceae</taxon>
        <taxon>Neisseria</taxon>
    </lineage>
</organism>
<accession>G4CJF5</accession>
<evidence type="ECO:0000313" key="2">
    <source>
        <dbReference type="Proteomes" id="UP000003019"/>
    </source>
</evidence>
<keyword evidence="2" id="KW-1185">Reference proteome</keyword>